<dbReference type="RefSeq" id="WP_136890767.1">
    <property type="nucleotide sequence ID" value="NZ_DBEXPG010000016.1"/>
</dbReference>
<reference evidence="12" key="1">
    <citation type="submission" date="2018-12" db="EMBL/GenBank/DDBJ databases">
        <title>Dusodibacter welbiota gen. nov., sp. nov., isolated from human faeces and emended description of the Oscillibacter genus.</title>
        <authorList>
            <person name="Le Roy T."/>
            <person name="Van der Smissen P."/>
            <person name="Delzenne N."/>
            <person name="Muccioli G."/>
            <person name="Collet J.F."/>
            <person name="Cani P.D."/>
        </authorList>
    </citation>
    <scope>NUCLEOTIDE SEQUENCE [LARGE SCALE GENOMIC DNA]</scope>
    <source>
        <strain evidence="12">J115</strain>
    </source>
</reference>
<comment type="similarity">
    <text evidence="7">Belongs to the dus family.</text>
</comment>
<comment type="cofactor">
    <cofactor evidence="1 7 9">
        <name>FMN</name>
        <dbReference type="ChEBI" id="CHEBI:58210"/>
    </cofactor>
</comment>
<feature type="binding site" evidence="9">
    <location>
        <position position="66"/>
    </location>
    <ligand>
        <name>FMN</name>
        <dbReference type="ChEBI" id="CHEBI:58210"/>
    </ligand>
</feature>
<feature type="binding site" evidence="9">
    <location>
        <position position="164"/>
    </location>
    <ligand>
        <name>FMN</name>
        <dbReference type="ChEBI" id="CHEBI:58210"/>
    </ligand>
</feature>
<feature type="binding site" evidence="9">
    <location>
        <begin position="220"/>
        <end position="221"/>
    </location>
    <ligand>
        <name>FMN</name>
        <dbReference type="ChEBI" id="CHEBI:58210"/>
    </ligand>
</feature>
<evidence type="ECO:0000256" key="4">
    <source>
        <dbReference type="ARBA" id="ARBA00022694"/>
    </source>
</evidence>
<dbReference type="Gene3D" id="3.20.20.70">
    <property type="entry name" value="Aldolase class I"/>
    <property type="match status" value="1"/>
</dbReference>
<dbReference type="SUPFAM" id="SSF51395">
    <property type="entry name" value="FMN-linked oxidoreductases"/>
    <property type="match status" value="1"/>
</dbReference>
<evidence type="ECO:0000259" key="10">
    <source>
        <dbReference type="Pfam" id="PF01207"/>
    </source>
</evidence>
<keyword evidence="12" id="KW-1185">Reference proteome</keyword>
<protein>
    <recommendedName>
        <fullName evidence="7">tRNA-dihydrouridine synthase</fullName>
        <ecNumber evidence="7">1.3.1.-</ecNumber>
    </recommendedName>
</protein>
<accession>A0A4D7B3I2</accession>
<evidence type="ECO:0000256" key="6">
    <source>
        <dbReference type="ARBA" id="ARBA00023002"/>
    </source>
</evidence>
<keyword evidence="4 7" id="KW-0819">tRNA processing</keyword>
<keyword evidence="9" id="KW-0547">Nucleotide-binding</keyword>
<gene>
    <name evidence="11" type="ORF">EIO64_02920</name>
</gene>
<evidence type="ECO:0000256" key="1">
    <source>
        <dbReference type="ARBA" id="ARBA00001917"/>
    </source>
</evidence>
<feature type="binding site" evidence="9">
    <location>
        <position position="135"/>
    </location>
    <ligand>
        <name>FMN</name>
        <dbReference type="ChEBI" id="CHEBI:58210"/>
    </ligand>
</feature>
<organism evidence="11 12">
    <name type="scientific">Dysosmobacter welbionis</name>
    <dbReference type="NCBI Taxonomy" id="2093857"/>
    <lineage>
        <taxon>Bacteria</taxon>
        <taxon>Bacillati</taxon>
        <taxon>Bacillota</taxon>
        <taxon>Clostridia</taxon>
        <taxon>Eubacteriales</taxon>
        <taxon>Oscillospiraceae</taxon>
        <taxon>Dysosmobacter</taxon>
    </lineage>
</organism>
<feature type="domain" description="DUS-like FMN-binding" evidence="10">
    <location>
        <begin position="7"/>
        <end position="263"/>
    </location>
</feature>
<evidence type="ECO:0000256" key="5">
    <source>
        <dbReference type="ARBA" id="ARBA00022857"/>
    </source>
</evidence>
<evidence type="ECO:0000256" key="7">
    <source>
        <dbReference type="PIRNR" id="PIRNR006621"/>
    </source>
</evidence>
<evidence type="ECO:0000256" key="3">
    <source>
        <dbReference type="ARBA" id="ARBA00022643"/>
    </source>
</evidence>
<keyword evidence="3 7" id="KW-0288">FMN</keyword>
<dbReference type="GO" id="GO:0003723">
    <property type="term" value="F:RNA binding"/>
    <property type="evidence" value="ECO:0007669"/>
    <property type="project" value="TreeGrafter"/>
</dbReference>
<dbReference type="PANTHER" id="PTHR45846:SF1">
    <property type="entry name" value="TRNA-DIHYDROURIDINE(47) SYNTHASE [NAD(P)(+)]-LIKE"/>
    <property type="match status" value="1"/>
</dbReference>
<evidence type="ECO:0000313" key="12">
    <source>
        <dbReference type="Proteomes" id="UP000298642"/>
    </source>
</evidence>
<dbReference type="InterPro" id="IPR001269">
    <property type="entry name" value="DUS_fam"/>
</dbReference>
<dbReference type="AlphaFoldDB" id="A0A4D7B3I2"/>
<dbReference type="InterPro" id="IPR035587">
    <property type="entry name" value="DUS-like_FMN-bd"/>
</dbReference>
<evidence type="ECO:0000256" key="2">
    <source>
        <dbReference type="ARBA" id="ARBA00022630"/>
    </source>
</evidence>
<dbReference type="GO" id="GO:0050660">
    <property type="term" value="F:flavin adenine dinucleotide binding"/>
    <property type="evidence" value="ECO:0007669"/>
    <property type="project" value="InterPro"/>
</dbReference>
<dbReference type="EMBL" id="CP034413">
    <property type="protein sequence ID" value="QCI60937.1"/>
    <property type="molecule type" value="Genomic_DNA"/>
</dbReference>
<evidence type="ECO:0000256" key="8">
    <source>
        <dbReference type="PIRSR" id="PIRSR006621-1"/>
    </source>
</evidence>
<dbReference type="GO" id="GO:0017150">
    <property type="term" value="F:tRNA dihydrouridine synthase activity"/>
    <property type="evidence" value="ECO:0007669"/>
    <property type="project" value="InterPro"/>
</dbReference>
<dbReference type="PROSITE" id="PS01136">
    <property type="entry name" value="UPF0034"/>
    <property type="match status" value="1"/>
</dbReference>
<dbReference type="CDD" id="cd02801">
    <property type="entry name" value="DUS_like_FMN"/>
    <property type="match status" value="1"/>
</dbReference>
<proteinExistence type="inferred from homology"/>
<dbReference type="EC" id="1.3.1.-" evidence="7"/>
<evidence type="ECO:0000313" key="11">
    <source>
        <dbReference type="EMBL" id="QCI60937.1"/>
    </source>
</evidence>
<dbReference type="Pfam" id="PF01207">
    <property type="entry name" value="Dus"/>
    <property type="match status" value="1"/>
</dbReference>
<sequence>MIQRYDFAPLDGITKVVFRQVYHRMFGGADRYFIPFFSPTDQHILTKRDQRELDPAANAGLPVVPQVMTCRAPDFLWAAEIVADMGYTEVNLNLGCPSGTVTAKGKGAGFLAKPEELERFFDEVFAAVKLPVSIKTRLGVKEPEEFERLLDIYNRYPIACLTIHPRVQKQFYKGTVHRDWFAWAAERSRNPLCYNGDLVTVEDCTVFAVDFPAIDAVMIGRGAIADPALLRKLRGGVPTTRQELQTFTRTLYQSYQDFYGQVGPAAQRMKEVWFFLIHLFEGGERHDKKMRRLRTPGEYEAVEASIFQELPLRDHAAGAFG</sequence>
<keyword evidence="6 7" id="KW-0560">Oxidoreductase</keyword>
<feature type="active site" description="Proton donor" evidence="8">
    <location>
        <position position="96"/>
    </location>
</feature>
<dbReference type="PANTHER" id="PTHR45846">
    <property type="entry name" value="TRNA-DIHYDROURIDINE(47) SYNTHASE [NAD(P)(+)]-LIKE"/>
    <property type="match status" value="1"/>
</dbReference>
<comment type="function">
    <text evidence="7">Catalyzes the synthesis of 5,6-dihydrouridine (D), a modified base found in the D-loop of most tRNAs, via the reduction of the C5-C6 double bond in target uridines.</text>
</comment>
<evidence type="ECO:0000256" key="9">
    <source>
        <dbReference type="PIRSR" id="PIRSR006621-2"/>
    </source>
</evidence>
<name>A0A4D7B3I2_9FIRM</name>
<keyword evidence="2 7" id="KW-0285">Flavoprotein</keyword>
<dbReference type="InterPro" id="IPR013785">
    <property type="entry name" value="Aldolase_TIM"/>
</dbReference>
<keyword evidence="5" id="KW-0521">NADP</keyword>
<dbReference type="PIRSF" id="PIRSF006621">
    <property type="entry name" value="Dus"/>
    <property type="match status" value="1"/>
</dbReference>
<dbReference type="Proteomes" id="UP000298642">
    <property type="component" value="Chromosome"/>
</dbReference>
<dbReference type="KEGG" id="obj:EIO64_02920"/>
<dbReference type="InterPro" id="IPR018517">
    <property type="entry name" value="tRNA_hU_synthase_CS"/>
</dbReference>